<dbReference type="RefSeq" id="WP_148456826.1">
    <property type="nucleotide sequence ID" value="NZ_VSFC01000060.1"/>
</dbReference>
<dbReference type="EMBL" id="VSFC01000060">
    <property type="protein sequence ID" value="TYA52504.1"/>
    <property type="molecule type" value="Genomic_DNA"/>
</dbReference>
<dbReference type="Gene3D" id="3.10.50.40">
    <property type="match status" value="1"/>
</dbReference>
<comment type="caution">
    <text evidence="1">The sequence shown here is derived from an EMBL/GenBank/DDBJ whole genome shotgun (WGS) entry which is preliminary data.</text>
</comment>
<keyword evidence="2" id="KW-1185">Reference proteome</keyword>
<dbReference type="PROSITE" id="PS51257">
    <property type="entry name" value="PROKAR_LIPOPROTEIN"/>
    <property type="match status" value="1"/>
</dbReference>
<accession>A0A5D0G174</accession>
<protein>
    <submittedName>
        <fullName evidence="1">Uncharacterized protein</fullName>
    </submittedName>
</protein>
<sequence length="365" mass="41021">MKFRLFTTTILCFSIIFVSCNKDDNNDDGAIEVPIRDRQEVYDENIVEIEQFLETHFYNYEEFQQNPIYSDLSVMPYNVTPNDSFGIVFDTIAGANSDKTSLMDMLGGDLRLKEVTDSEGIVYKLYYLVVREGLGGIIHPIDRIFTSYEGLLIDNTLFDSAVTAVPFDLTAVGTVGGVVDGFREGIIEIKAREGYSENGDGTITNHNHGIGAVFVPSGLGYFSQTQATIPAYSNLIFTYNSEKRILLDHDNDFVFSYLEDLNENEDYFDDDTDGDGLANFVDIDDDGDGTFTRDEIEQIEYTEDENMMPFMSQADAQNYFDTNAAPNEILYSIDDNGDGTFTLNTVIFTDSNNDDIPDYLDSSIF</sequence>
<dbReference type="AlphaFoldDB" id="A0A5D0G174"/>
<reference evidence="1 2" key="1">
    <citation type="submission" date="2019-08" db="EMBL/GenBank/DDBJ databases">
        <title>Formosa sediminis sp. nov., isolated from marine sediment.</title>
        <authorList>
            <person name="Cao W.R."/>
        </authorList>
    </citation>
    <scope>NUCLEOTIDE SEQUENCE [LARGE SCALE GENOMIC DNA]</scope>
    <source>
        <strain evidence="1 2">1494</strain>
    </source>
</reference>
<organism evidence="1 2">
    <name type="scientific">Formosa maritima</name>
    <dbReference type="NCBI Taxonomy" id="2592046"/>
    <lineage>
        <taxon>Bacteria</taxon>
        <taxon>Pseudomonadati</taxon>
        <taxon>Bacteroidota</taxon>
        <taxon>Flavobacteriia</taxon>
        <taxon>Flavobacteriales</taxon>
        <taxon>Flavobacteriaceae</taxon>
        <taxon>Formosa</taxon>
    </lineage>
</organism>
<dbReference type="GO" id="GO:0003755">
    <property type="term" value="F:peptidyl-prolyl cis-trans isomerase activity"/>
    <property type="evidence" value="ECO:0007669"/>
    <property type="project" value="InterPro"/>
</dbReference>
<evidence type="ECO:0000313" key="2">
    <source>
        <dbReference type="Proteomes" id="UP000324550"/>
    </source>
</evidence>
<proteinExistence type="predicted"/>
<dbReference type="InterPro" id="IPR046357">
    <property type="entry name" value="PPIase_dom_sf"/>
</dbReference>
<dbReference type="OrthoDB" id="1424215at2"/>
<dbReference type="SUPFAM" id="SSF54534">
    <property type="entry name" value="FKBP-like"/>
    <property type="match status" value="1"/>
</dbReference>
<dbReference type="Proteomes" id="UP000324550">
    <property type="component" value="Unassembled WGS sequence"/>
</dbReference>
<name>A0A5D0G174_9FLAO</name>
<evidence type="ECO:0000313" key="1">
    <source>
        <dbReference type="EMBL" id="TYA52504.1"/>
    </source>
</evidence>
<gene>
    <name evidence="1" type="ORF">FVF61_12235</name>
</gene>